<evidence type="ECO:0000256" key="7">
    <source>
        <dbReference type="PIRSR" id="PIRSR606710-2"/>
    </source>
</evidence>
<dbReference type="Proteomes" id="UP000286246">
    <property type="component" value="Unassembled WGS sequence"/>
</dbReference>
<keyword evidence="2" id="KW-0858">Xylan degradation</keyword>
<evidence type="ECO:0000256" key="8">
    <source>
        <dbReference type="SAM" id="SignalP"/>
    </source>
</evidence>
<dbReference type="SUPFAM" id="SSF75005">
    <property type="entry name" value="Arabinanase/levansucrase/invertase"/>
    <property type="match status" value="2"/>
</dbReference>
<dbReference type="EMBL" id="RAPY01000001">
    <property type="protein sequence ID" value="RKE56195.1"/>
    <property type="molecule type" value="Genomic_DNA"/>
</dbReference>
<keyword evidence="2" id="KW-0624">Polysaccharide degradation</keyword>
<dbReference type="Pfam" id="PF04616">
    <property type="entry name" value="Glyco_hydro_43"/>
    <property type="match status" value="2"/>
</dbReference>
<accession>A0A420BHT3</accession>
<keyword evidence="4" id="KW-0119">Carbohydrate metabolism</keyword>
<keyword evidence="5" id="KW-0326">Glycosidase</keyword>
<dbReference type="RefSeq" id="WP_244211727.1">
    <property type="nucleotide sequence ID" value="NZ_RAPY01000001.1"/>
</dbReference>
<protein>
    <submittedName>
        <fullName evidence="9">Glycosyl hydrolase family 43</fullName>
    </submittedName>
</protein>
<feature type="active site" description="Proton acceptor" evidence="6">
    <location>
        <position position="351"/>
    </location>
</feature>
<evidence type="ECO:0000256" key="4">
    <source>
        <dbReference type="ARBA" id="ARBA00023277"/>
    </source>
</evidence>
<keyword evidence="8" id="KW-0732">Signal</keyword>
<dbReference type="InterPro" id="IPR006710">
    <property type="entry name" value="Glyco_hydro_43"/>
</dbReference>
<comment type="similarity">
    <text evidence="1">Belongs to the glycosyl hydrolase 43 family.</text>
</comment>
<evidence type="ECO:0000256" key="1">
    <source>
        <dbReference type="ARBA" id="ARBA00009865"/>
    </source>
</evidence>
<evidence type="ECO:0000313" key="9">
    <source>
        <dbReference type="EMBL" id="RKE56195.1"/>
    </source>
</evidence>
<proteinExistence type="inferred from homology"/>
<evidence type="ECO:0000256" key="2">
    <source>
        <dbReference type="ARBA" id="ARBA00022651"/>
    </source>
</evidence>
<evidence type="ECO:0000256" key="3">
    <source>
        <dbReference type="ARBA" id="ARBA00022801"/>
    </source>
</evidence>
<organism evidence="9 10">
    <name type="scientific">Sphingobacterium detergens</name>
    <dbReference type="NCBI Taxonomy" id="1145106"/>
    <lineage>
        <taxon>Bacteria</taxon>
        <taxon>Pseudomonadati</taxon>
        <taxon>Bacteroidota</taxon>
        <taxon>Sphingobacteriia</taxon>
        <taxon>Sphingobacteriales</taxon>
        <taxon>Sphingobacteriaceae</taxon>
        <taxon>Sphingobacterium</taxon>
    </lineage>
</organism>
<feature type="signal peptide" evidence="8">
    <location>
        <begin position="1"/>
        <end position="19"/>
    </location>
</feature>
<gene>
    <name evidence="9" type="ORF">DFQ12_1048</name>
</gene>
<sequence length="672" mass="76003">MKFYVLLFILSVIDSLSYATGHGIFTQSPTDSMARSVTLENGIFQADPTIFYDNGYYYLYGTNGDGDKQLGFKVYRSKDLKQWAGPIGAKAGFALVKEDVFGTKGFWAPQVWSEQGKFYMAYTADEQIAIAISDSPMGPFKQVIAKTLIDGGKQIDPYVFRDSDGKKYLFHVRLVEGNRIFVAELKDDYSGIKKETLKECLHAEKAWENTAGSTWSVSEGPTVVKQGNHYYMFYSANDFRNKDYAVGVAVADNVYGPWKKIETNPLLSQHTSGFAGTGHGDLFQKGQQWYYICHTHYSDTQVAPRRTAIVPIDLASDRQSDIAIPKFDSSKFRLLELVNKSDEPIDVAFGDPFILYDQPTDLYYLYGTGGTENGFIAYSSKDLRHWKEAGKVYDGKQAKGWGVKDFWAPEVYAINNKYYMYYSAHWKENPGNKLENYRIGVAVADSPLGPFIDLTGKPLFDPGYPIIDANVFRDVDNRNYLFYSRCCYEHPVASEIADWAKSKWGYNAIEESWVYGIELDSSMQHVIGKPVLLIRPPARMSDAQSEWESRSVSSGEINRRWTEGSFLIHAKGQYYMMYSANYFAGANYAVGYATAKSPLGSYEKSQTNPIIEKNTDRGGIVSGTGHNSIFRDREGKLRCVYHGRTTKTGDKRMVFIRDIDFSQNNQLRVLTD</sequence>
<dbReference type="Gene3D" id="2.115.10.20">
    <property type="entry name" value="Glycosyl hydrolase domain, family 43"/>
    <property type="match status" value="2"/>
</dbReference>
<evidence type="ECO:0000256" key="6">
    <source>
        <dbReference type="PIRSR" id="PIRSR606710-1"/>
    </source>
</evidence>
<dbReference type="GO" id="GO:0004553">
    <property type="term" value="F:hydrolase activity, hydrolyzing O-glycosyl compounds"/>
    <property type="evidence" value="ECO:0007669"/>
    <property type="project" value="InterPro"/>
</dbReference>
<keyword evidence="3 9" id="KW-0378">Hydrolase</keyword>
<feature type="chain" id="PRO_5019156769" evidence="8">
    <location>
        <begin position="20"/>
        <end position="672"/>
    </location>
</feature>
<dbReference type="PANTHER" id="PTHR43772">
    <property type="entry name" value="ENDO-1,4-BETA-XYLANASE"/>
    <property type="match status" value="1"/>
</dbReference>
<dbReference type="InterPro" id="IPR023296">
    <property type="entry name" value="Glyco_hydro_beta-prop_sf"/>
</dbReference>
<dbReference type="CDD" id="cd08991">
    <property type="entry name" value="GH43_HoAraf43-like"/>
    <property type="match status" value="2"/>
</dbReference>
<feature type="active site" description="Proton donor" evidence="6">
    <location>
        <position position="563"/>
    </location>
</feature>
<feature type="site" description="Important for catalytic activity, responsible for pKa modulation of the active site Glu and correct orientation of both the proton donor and substrate" evidence="7">
    <location>
        <position position="468"/>
    </location>
</feature>
<name>A0A420BHT3_SPHD1</name>
<keyword evidence="10" id="KW-1185">Reference proteome</keyword>
<dbReference type="PANTHER" id="PTHR43772:SF2">
    <property type="entry name" value="PUTATIVE (AFU_ORTHOLOGUE AFUA_2G04480)-RELATED"/>
    <property type="match status" value="1"/>
</dbReference>
<evidence type="ECO:0000313" key="10">
    <source>
        <dbReference type="Proteomes" id="UP000286246"/>
    </source>
</evidence>
<evidence type="ECO:0000256" key="5">
    <source>
        <dbReference type="ARBA" id="ARBA00023295"/>
    </source>
</evidence>
<reference evidence="9 10" key="1">
    <citation type="submission" date="2018-09" db="EMBL/GenBank/DDBJ databases">
        <title>Genomic Encyclopedia of Type Strains, Phase III (KMG-III): the genomes of soil and plant-associated and newly described type strains.</title>
        <authorList>
            <person name="Whitman W."/>
        </authorList>
    </citation>
    <scope>NUCLEOTIDE SEQUENCE [LARGE SCALE GENOMIC DNA]</scope>
    <source>
        <strain evidence="9 10">CECT 7938</strain>
    </source>
</reference>
<comment type="caution">
    <text evidence="9">The sequence shown here is derived from an EMBL/GenBank/DDBJ whole genome shotgun (WGS) entry which is preliminary data.</text>
</comment>
<dbReference type="InterPro" id="IPR052176">
    <property type="entry name" value="Glycosyl_Hydrlase_43_Enz"/>
</dbReference>
<dbReference type="GO" id="GO:0045493">
    <property type="term" value="P:xylan catabolic process"/>
    <property type="evidence" value="ECO:0007669"/>
    <property type="project" value="UniProtKB-KW"/>
</dbReference>
<dbReference type="AlphaFoldDB" id="A0A420BHT3"/>